<dbReference type="Proteomes" id="UP000030689">
    <property type="component" value="Unassembled WGS sequence"/>
</dbReference>
<reference evidence="1 2" key="1">
    <citation type="journal article" date="2013" name="Front. Plant Sci.">
        <title>The Reference Genome of the Halophytic Plant Eutrema salsugineum.</title>
        <authorList>
            <person name="Yang R."/>
            <person name="Jarvis D.E."/>
            <person name="Chen H."/>
            <person name="Beilstein M.A."/>
            <person name="Grimwood J."/>
            <person name="Jenkins J."/>
            <person name="Shu S."/>
            <person name="Prochnik S."/>
            <person name="Xin M."/>
            <person name="Ma C."/>
            <person name="Schmutz J."/>
            <person name="Wing R.A."/>
            <person name="Mitchell-Olds T."/>
            <person name="Schumaker K.S."/>
            <person name="Wang X."/>
        </authorList>
    </citation>
    <scope>NUCLEOTIDE SEQUENCE [LARGE SCALE GENOMIC DNA]</scope>
</reference>
<dbReference type="KEGG" id="eus:EUTSA_v10019419mg"/>
<protein>
    <submittedName>
        <fullName evidence="1">Uncharacterized protein</fullName>
    </submittedName>
</protein>
<dbReference type="Gramene" id="ESQ28224">
    <property type="protein sequence ID" value="ESQ28224"/>
    <property type="gene ID" value="EUTSA_v10019419mg"/>
</dbReference>
<dbReference type="Gramene" id="ESQ28225">
    <property type="protein sequence ID" value="ESQ28225"/>
    <property type="gene ID" value="EUTSA_v10019419mg"/>
</dbReference>
<sequence length="51" mass="6396">MWIDDTCKERRQKQDSSRFRLYTNCSWTQTKEDHMIWIPMKNSELSERTER</sequence>
<keyword evidence="2" id="KW-1185">Reference proteome</keyword>
<accession>V4JSG8</accession>
<proteinExistence type="predicted"/>
<organism evidence="1 2">
    <name type="scientific">Eutrema salsugineum</name>
    <name type="common">Saltwater cress</name>
    <name type="synonym">Sisymbrium salsugineum</name>
    <dbReference type="NCBI Taxonomy" id="72664"/>
    <lineage>
        <taxon>Eukaryota</taxon>
        <taxon>Viridiplantae</taxon>
        <taxon>Streptophyta</taxon>
        <taxon>Embryophyta</taxon>
        <taxon>Tracheophyta</taxon>
        <taxon>Spermatophyta</taxon>
        <taxon>Magnoliopsida</taxon>
        <taxon>eudicotyledons</taxon>
        <taxon>Gunneridae</taxon>
        <taxon>Pentapetalae</taxon>
        <taxon>rosids</taxon>
        <taxon>malvids</taxon>
        <taxon>Brassicales</taxon>
        <taxon>Brassicaceae</taxon>
        <taxon>Eutremeae</taxon>
        <taxon>Eutrema</taxon>
    </lineage>
</organism>
<evidence type="ECO:0000313" key="1">
    <source>
        <dbReference type="EMBL" id="ESQ28225.1"/>
    </source>
</evidence>
<gene>
    <name evidence="1" type="ORF">EUTSA_v10019419mg</name>
</gene>
<dbReference type="EMBL" id="KI517953">
    <property type="protein sequence ID" value="ESQ28224.1"/>
    <property type="molecule type" value="Genomic_DNA"/>
</dbReference>
<dbReference type="AlphaFoldDB" id="V4JSG8"/>
<evidence type="ECO:0000313" key="2">
    <source>
        <dbReference type="Proteomes" id="UP000030689"/>
    </source>
</evidence>
<dbReference type="EMBL" id="KI517953">
    <property type="protein sequence ID" value="ESQ28225.1"/>
    <property type="molecule type" value="Genomic_DNA"/>
</dbReference>
<name>V4JSG8_EUTSA</name>